<feature type="transmembrane region" description="Helical" evidence="1">
    <location>
        <begin position="208"/>
        <end position="231"/>
    </location>
</feature>
<evidence type="ECO:0000313" key="2">
    <source>
        <dbReference type="EMBL" id="SVC11871.1"/>
    </source>
</evidence>
<accession>A0A382JMK9</accession>
<feature type="non-terminal residue" evidence="2">
    <location>
        <position position="352"/>
    </location>
</feature>
<feature type="transmembrane region" description="Helical" evidence="1">
    <location>
        <begin position="94"/>
        <end position="111"/>
    </location>
</feature>
<feature type="transmembrane region" description="Helical" evidence="1">
    <location>
        <begin position="67"/>
        <end position="87"/>
    </location>
</feature>
<protein>
    <submittedName>
        <fullName evidence="2">Uncharacterized protein</fullName>
    </submittedName>
</protein>
<proteinExistence type="predicted"/>
<keyword evidence="1" id="KW-0812">Transmembrane</keyword>
<feature type="transmembrane region" description="Helical" evidence="1">
    <location>
        <begin position="139"/>
        <end position="157"/>
    </location>
</feature>
<feature type="transmembrane region" description="Helical" evidence="1">
    <location>
        <begin position="12"/>
        <end position="34"/>
    </location>
</feature>
<sequence length="352" mass="39214">MNSPPQQHADRRFLAVTLTICAVISIGLSAWCIYIDDVVNNDGIEYIRATERLAAGDWSGAFSTWKWPFFPLLMLVLAKVTGVSYLVSGHVLDTVFLTLTVLLFVLTVRAFGGDSRQLTLLAALVALIHPAFNEYRAFIIRDPGYLVGHLVAVYFLAKCVGDTKGQHYVGVLVGFGLASLFRIEGLIFLFFTPVLFLLMKSKTNLSQWILIAVGCVAVFVLLSVVASWWLLVPNGEVDQTSLLQEPFKLIGTVWEQIRSNINYKILVLEKHVLGQYSARYAYMVFGLIALIIIVSTVLSQLTVPWLLLVLASTRSGFGFVRGDQLRVWVILLLLHLVILFTFGLLTFVAVDR</sequence>
<feature type="transmembrane region" description="Helical" evidence="1">
    <location>
        <begin position="280"/>
        <end position="307"/>
    </location>
</feature>
<keyword evidence="1" id="KW-1133">Transmembrane helix</keyword>
<dbReference type="AlphaFoldDB" id="A0A382JMK9"/>
<keyword evidence="1" id="KW-0472">Membrane</keyword>
<organism evidence="2">
    <name type="scientific">marine metagenome</name>
    <dbReference type="NCBI Taxonomy" id="408172"/>
    <lineage>
        <taxon>unclassified sequences</taxon>
        <taxon>metagenomes</taxon>
        <taxon>ecological metagenomes</taxon>
    </lineage>
</organism>
<dbReference type="EMBL" id="UINC01074557">
    <property type="protein sequence ID" value="SVC11871.1"/>
    <property type="molecule type" value="Genomic_DNA"/>
</dbReference>
<feature type="transmembrane region" description="Helical" evidence="1">
    <location>
        <begin position="169"/>
        <end position="196"/>
    </location>
</feature>
<name>A0A382JMK9_9ZZZZ</name>
<evidence type="ECO:0000256" key="1">
    <source>
        <dbReference type="SAM" id="Phobius"/>
    </source>
</evidence>
<feature type="transmembrane region" description="Helical" evidence="1">
    <location>
        <begin position="327"/>
        <end position="350"/>
    </location>
</feature>
<gene>
    <name evidence="2" type="ORF">METZ01_LOCUS264725</name>
</gene>
<reference evidence="2" key="1">
    <citation type="submission" date="2018-05" db="EMBL/GenBank/DDBJ databases">
        <authorList>
            <person name="Lanie J.A."/>
            <person name="Ng W.-L."/>
            <person name="Kazmierczak K.M."/>
            <person name="Andrzejewski T.M."/>
            <person name="Davidsen T.M."/>
            <person name="Wayne K.J."/>
            <person name="Tettelin H."/>
            <person name="Glass J.I."/>
            <person name="Rusch D."/>
            <person name="Podicherti R."/>
            <person name="Tsui H.-C.T."/>
            <person name="Winkler M.E."/>
        </authorList>
    </citation>
    <scope>NUCLEOTIDE SEQUENCE</scope>
</reference>